<gene>
    <name evidence="1" type="ordered locus">zobellia_3316</name>
</gene>
<accession>G0L8C0</accession>
<protein>
    <submittedName>
        <fullName evidence="1">Uncharacterized protein</fullName>
    </submittedName>
</protein>
<dbReference type="Proteomes" id="UP000008898">
    <property type="component" value="Chromosome"/>
</dbReference>
<reference evidence="1 2" key="2">
    <citation type="journal article" date="2012" name="Environ. Microbiol.">
        <title>Characterization of the first alginolytic operons in a marine bacterium: from their emergence in marine Flavobacteriia to their independent transfers to marine Proteobacteria and human gut Bacteroides.</title>
        <authorList>
            <person name="Thomas F."/>
            <person name="Barbeyron T."/>
            <person name="Tonon T."/>
            <person name="Genicot S."/>
            <person name="Czjzek M."/>
            <person name="Michel G."/>
        </authorList>
    </citation>
    <scope>NUCLEOTIDE SEQUENCE [LARGE SCALE GENOMIC DNA]</scope>
    <source>
        <strain evidence="2">DSM 12802 / CCUG 47099 / CIP 106680 / NCIMB 13871 / Dsij</strain>
    </source>
</reference>
<dbReference type="EMBL" id="FP476056">
    <property type="protein sequence ID" value="CAZ97454.1"/>
    <property type="molecule type" value="Genomic_DNA"/>
</dbReference>
<dbReference type="STRING" id="63186.ZOBELLIA_3316"/>
<reference evidence="2" key="1">
    <citation type="submission" date="2009-07" db="EMBL/GenBank/DDBJ databases">
        <title>Complete genome sequence of Zobellia galactanivorans Dsij.</title>
        <authorList>
            <consortium name="Genoscope - CEA"/>
        </authorList>
    </citation>
    <scope>NUCLEOTIDE SEQUENCE [LARGE SCALE GENOMIC DNA]</scope>
    <source>
        <strain evidence="2">DSM 12802 / CCUG 47099 / CIP 106680 / NCIMB 13871 / Dsij</strain>
    </source>
</reference>
<evidence type="ECO:0000313" key="2">
    <source>
        <dbReference type="Proteomes" id="UP000008898"/>
    </source>
</evidence>
<dbReference type="AlphaFoldDB" id="G0L8C0"/>
<organism evidence="1 2">
    <name type="scientific">Zobellia galactanivorans (strain DSM 12802 / CCUG 47099 / CIP 106680 / NCIMB 13871 / Dsij)</name>
    <dbReference type="NCBI Taxonomy" id="63186"/>
    <lineage>
        <taxon>Bacteria</taxon>
        <taxon>Pseudomonadati</taxon>
        <taxon>Bacteroidota</taxon>
        <taxon>Flavobacteriia</taxon>
        <taxon>Flavobacteriales</taxon>
        <taxon>Flavobacteriaceae</taxon>
        <taxon>Zobellia</taxon>
    </lineage>
</organism>
<dbReference type="HOGENOM" id="CLU_2605308_0_0_10"/>
<proteinExistence type="predicted"/>
<evidence type="ECO:0000313" key="1">
    <source>
        <dbReference type="EMBL" id="CAZ97454.1"/>
    </source>
</evidence>
<dbReference type="KEGG" id="zga:ZOBELLIA_3316"/>
<sequence>MQLYTDLIGFGLKSVLGLGFVVKRVFRHSILTDLQEWEVGCSSTCIINSALVFLLNNFIKGGEEAAFSNFGLYSTQSFL</sequence>
<name>G0L8C0_ZOBGA</name>
<keyword evidence="2" id="KW-1185">Reference proteome</keyword>